<proteinExistence type="predicted"/>
<accession>A0AAV4MC54</accession>
<organism evidence="1 2">
    <name type="scientific">Caerostris extrusa</name>
    <name type="common">Bark spider</name>
    <name type="synonym">Caerostris bankana</name>
    <dbReference type="NCBI Taxonomy" id="172846"/>
    <lineage>
        <taxon>Eukaryota</taxon>
        <taxon>Metazoa</taxon>
        <taxon>Ecdysozoa</taxon>
        <taxon>Arthropoda</taxon>
        <taxon>Chelicerata</taxon>
        <taxon>Arachnida</taxon>
        <taxon>Araneae</taxon>
        <taxon>Araneomorphae</taxon>
        <taxon>Entelegynae</taxon>
        <taxon>Araneoidea</taxon>
        <taxon>Araneidae</taxon>
        <taxon>Caerostris</taxon>
    </lineage>
</organism>
<dbReference type="EMBL" id="BPLR01002071">
    <property type="protein sequence ID" value="GIX69651.1"/>
    <property type="molecule type" value="Genomic_DNA"/>
</dbReference>
<dbReference type="AlphaFoldDB" id="A0AAV4MC54"/>
<protein>
    <submittedName>
        <fullName evidence="1">Uncharacterized protein</fullName>
    </submittedName>
</protein>
<reference evidence="1 2" key="1">
    <citation type="submission" date="2021-06" db="EMBL/GenBank/DDBJ databases">
        <title>Caerostris extrusa draft genome.</title>
        <authorList>
            <person name="Kono N."/>
            <person name="Arakawa K."/>
        </authorList>
    </citation>
    <scope>NUCLEOTIDE SEQUENCE [LARGE SCALE GENOMIC DNA]</scope>
</reference>
<keyword evidence="2" id="KW-1185">Reference proteome</keyword>
<comment type="caution">
    <text evidence="1">The sequence shown here is derived from an EMBL/GenBank/DDBJ whole genome shotgun (WGS) entry which is preliminary data.</text>
</comment>
<evidence type="ECO:0000313" key="1">
    <source>
        <dbReference type="EMBL" id="GIX69651.1"/>
    </source>
</evidence>
<name>A0AAV4MC54_CAEEX</name>
<sequence>MVNRGEICYKNYVRKTLPGHPVLRTTWCIAVKEIGRKIPPTFFGQAPEGTLGNACKHLMPGWRVRTHILWRQIQYIYPECRSIGLAARRDASGRCSPSTTLSRPSKTPLQNTFLLLGSFSLG</sequence>
<gene>
    <name evidence="1" type="ORF">CEXT_497891</name>
</gene>
<dbReference type="Proteomes" id="UP001054945">
    <property type="component" value="Unassembled WGS sequence"/>
</dbReference>
<evidence type="ECO:0000313" key="2">
    <source>
        <dbReference type="Proteomes" id="UP001054945"/>
    </source>
</evidence>